<dbReference type="EMBL" id="MW659234">
    <property type="protein sequence ID" value="QVT77415.1"/>
    <property type="molecule type" value="Genomic_DNA"/>
</dbReference>
<dbReference type="SUPFAM" id="SSF55797">
    <property type="entry name" value="PR-1-like"/>
    <property type="match status" value="1"/>
</dbReference>
<dbReference type="EMBL" id="MW659223">
    <property type="protein sequence ID" value="QVT77404.1"/>
    <property type="molecule type" value="Genomic_DNA"/>
</dbReference>
<dbReference type="Gene3D" id="3.40.33.10">
    <property type="entry name" value="CAP"/>
    <property type="match status" value="1"/>
</dbReference>
<dbReference type="InterPro" id="IPR035940">
    <property type="entry name" value="CAP_sf"/>
</dbReference>
<dbReference type="EMBL" id="MW659221">
    <property type="protein sequence ID" value="QVT77402.1"/>
    <property type="molecule type" value="Genomic_DNA"/>
</dbReference>
<evidence type="ECO:0000313" key="7">
    <source>
        <dbReference type="EMBL" id="QVT77404.1"/>
    </source>
</evidence>
<evidence type="ECO:0000313" key="11">
    <source>
        <dbReference type="EMBL" id="QVT77415.1"/>
    </source>
</evidence>
<evidence type="ECO:0000313" key="5">
    <source>
        <dbReference type="EMBL" id="QVT77401.1"/>
    </source>
</evidence>
<gene>
    <name evidence="4" type="primary">PR-1b</name>
</gene>
<dbReference type="EMBL" id="MW659236">
    <property type="protein sequence ID" value="QVT77417.1"/>
    <property type="molecule type" value="Genomic_DNA"/>
</dbReference>
<evidence type="ECO:0000313" key="9">
    <source>
        <dbReference type="EMBL" id="QVT77408.1"/>
    </source>
</evidence>
<dbReference type="InterPro" id="IPR014044">
    <property type="entry name" value="CAP_dom"/>
</dbReference>
<dbReference type="EMBL" id="MW659241">
    <property type="protein sequence ID" value="QVT77422.1"/>
    <property type="molecule type" value="Genomic_DNA"/>
</dbReference>
<reference evidence="4" key="1">
    <citation type="submission" date="2011-08" db="EMBL/GenBank/DDBJ databases">
        <authorList>
            <person name="Teixeira P.J.P.L."/>
            <person name="Thomazella D.P.T."/>
            <person name="Vidal R.O."/>
            <person name="Reis O."/>
            <person name="Baroni R.M."/>
            <person name="Franco S.F."/>
            <person name="Pereira G.A.G."/>
            <person name="Mondego J.M.C."/>
        </authorList>
    </citation>
    <scope>NUCLEOTIDE SEQUENCE</scope>
    <source>
        <strain evidence="4">CP02</strain>
    </source>
</reference>
<dbReference type="EMBL" id="MW659230">
    <property type="protein sequence ID" value="QVT77411.1"/>
    <property type="molecule type" value="Genomic_DNA"/>
</dbReference>
<keyword evidence="2" id="KW-0732">Signal</keyword>
<dbReference type="PANTHER" id="PTHR10334">
    <property type="entry name" value="CYSTEINE-RICH SECRETORY PROTEIN-RELATED"/>
    <property type="match status" value="1"/>
</dbReference>
<dbReference type="EMBL" id="JN620341">
    <property type="protein sequence ID" value="AEZ63361.1"/>
    <property type="molecule type" value="Genomic_DNA"/>
</dbReference>
<protein>
    <submittedName>
        <fullName evidence="4">PR-1 protein</fullName>
    </submittedName>
    <submittedName>
        <fullName evidence="5">Pathogenesis-related protein 1</fullName>
    </submittedName>
</protein>
<feature type="domain" description="SCP" evidence="3">
    <location>
        <begin position="244"/>
        <end position="375"/>
    </location>
</feature>
<evidence type="ECO:0000313" key="8">
    <source>
        <dbReference type="EMBL" id="QVT77407.1"/>
    </source>
</evidence>
<evidence type="ECO:0000313" key="13">
    <source>
        <dbReference type="EMBL" id="QVT77421.1"/>
    </source>
</evidence>
<proteinExistence type="predicted"/>
<organism evidence="4">
    <name type="scientific">Moniliophthora perniciosa</name>
    <name type="common">Witches'-broom disease fungus</name>
    <name type="synonym">Marasmius perniciosus</name>
    <dbReference type="NCBI Taxonomy" id="153609"/>
    <lineage>
        <taxon>Eukaryota</taxon>
        <taxon>Fungi</taxon>
        <taxon>Dikarya</taxon>
        <taxon>Basidiomycota</taxon>
        <taxon>Agaricomycotina</taxon>
        <taxon>Agaricomycetes</taxon>
        <taxon>Agaricomycetidae</taxon>
        <taxon>Agaricales</taxon>
        <taxon>Marasmiineae</taxon>
        <taxon>Marasmiaceae</taxon>
        <taxon>Moniliophthora</taxon>
    </lineage>
</organism>
<dbReference type="Pfam" id="PF00188">
    <property type="entry name" value="CAP"/>
    <property type="match status" value="1"/>
</dbReference>
<feature type="signal peptide" evidence="2">
    <location>
        <begin position="1"/>
        <end position="22"/>
    </location>
</feature>
<dbReference type="EMBL" id="MW659226">
    <property type="protein sequence ID" value="QVT77407.1"/>
    <property type="molecule type" value="Genomic_DNA"/>
</dbReference>
<feature type="compositionally biased region" description="Low complexity" evidence="1">
    <location>
        <begin position="178"/>
        <end position="207"/>
    </location>
</feature>
<feature type="compositionally biased region" description="Low complexity" evidence="1">
    <location>
        <begin position="148"/>
        <end position="169"/>
    </location>
</feature>
<reference evidence="5" key="3">
    <citation type="journal article" date="2021" name="BMC Ecol Evol">
        <title>Adaptive evolution of Moniliophthora PR-1 proteins towards its pathogenic lifestyle.</title>
        <authorList>
            <person name="Vasconcelos A.A."/>
            <person name="Jose J."/>
            <person name="Tokimatu P.M."/>
            <person name="Camargo A.P."/>
            <person name="Teixeira P.J.P.L."/>
            <person name="Thomazella D.P.T."/>
            <person name="do Prado P.F.V."/>
            <person name="Fiorin G.L."/>
            <person name="Costa J.L."/>
            <person name="Figueira A."/>
            <person name="Carazzolle M.F."/>
            <person name="Pereira G.A.G."/>
            <person name="Baroni R.M."/>
        </authorList>
    </citation>
    <scope>NUCLEOTIDE SEQUENCE</scope>
    <source>
        <strain evidence="10">65/94C</strain>
        <strain evidence="8">APS1</strain>
        <strain evidence="13">CP02</strain>
        <strain evidence="6">FA553</strain>
        <strain evidence="7">NMC01</strain>
        <strain evidence="9">STL1</strain>
        <strain evidence="11">WMA5</strain>
        <strain evidence="12">WMA5A</strain>
    </source>
</reference>
<dbReference type="InterPro" id="IPR001283">
    <property type="entry name" value="CRISP-related"/>
</dbReference>
<dbReference type="EMBL" id="MW659227">
    <property type="protein sequence ID" value="QVT77408.1"/>
    <property type="molecule type" value="Genomic_DNA"/>
</dbReference>
<evidence type="ECO:0000256" key="1">
    <source>
        <dbReference type="SAM" id="MobiDB-lite"/>
    </source>
</evidence>
<dbReference type="EMBL" id="MW659239">
    <property type="protein sequence ID" value="QVT77420.1"/>
    <property type="molecule type" value="Genomic_DNA"/>
</dbReference>
<dbReference type="EMBL" id="MW659237">
    <property type="protein sequence ID" value="QVT77418.1"/>
    <property type="molecule type" value="Genomic_DNA"/>
</dbReference>
<dbReference type="SMART" id="SM00198">
    <property type="entry name" value="SCP"/>
    <property type="match status" value="1"/>
</dbReference>
<dbReference type="EMBL" id="MW659233">
    <property type="protein sequence ID" value="QVT77414.1"/>
    <property type="molecule type" value="Genomic_DNA"/>
</dbReference>
<evidence type="ECO:0000259" key="3">
    <source>
        <dbReference type="SMART" id="SM00198"/>
    </source>
</evidence>
<dbReference type="EMBL" id="MW659220">
    <property type="protein sequence ID" value="QVT77401.1"/>
    <property type="molecule type" value="Genomic_DNA"/>
</dbReference>
<evidence type="ECO:0000313" key="12">
    <source>
        <dbReference type="EMBL" id="QVT77419.1"/>
    </source>
</evidence>
<dbReference type="AlphaFoldDB" id="H6U749"/>
<dbReference type="EMBL" id="MW659235">
    <property type="protein sequence ID" value="QVT77416.1"/>
    <property type="molecule type" value="Genomic_DNA"/>
</dbReference>
<evidence type="ECO:0000313" key="6">
    <source>
        <dbReference type="EMBL" id="QVT77403.1"/>
    </source>
</evidence>
<reference evidence="4" key="2">
    <citation type="journal article" date="2012" name="PLoS ONE">
        <title>The Fungal Pathogen Moniliophthora perniciosa Has Genes Similar to Plant PR-1 That Are Highly Expressed during Its Interaction with Cacao.</title>
        <authorList>
            <person name="Teixeira P.J."/>
            <person name="Thomazella D.P."/>
            <person name="Vidal R.O."/>
            <person name="do Prado P.F."/>
            <person name="Reis O."/>
            <person name="Baroni R.M."/>
            <person name="Franco S.F."/>
            <person name="Mieczkowski P."/>
            <person name="Pereira G.A."/>
            <person name="Mondego J.M."/>
        </authorList>
    </citation>
    <scope>NUCLEOTIDE SEQUENCE</scope>
    <source>
        <strain evidence="4">CP02</strain>
    </source>
</reference>
<dbReference type="PRINTS" id="PR00837">
    <property type="entry name" value="V5TPXLIKE"/>
</dbReference>
<dbReference type="EMBL" id="MW659238">
    <property type="protein sequence ID" value="QVT77419.1"/>
    <property type="molecule type" value="Genomic_DNA"/>
</dbReference>
<reference evidence="5" key="4">
    <citation type="submission" date="2021-02" db="EMBL/GenBank/DDBJ databases">
        <authorList>
            <person name="de Vasconcelos A.A."/>
            <person name="Jose J."/>
            <person name="Tokimatu P.M."/>
            <person name="Camargo A.P."/>
            <person name="Teixeira P.J.P.L."/>
            <person name="Thomazzella D.P.T."/>
            <person name="Prado P.F.V."/>
            <person name="Fiorin G.L."/>
            <person name="Carazzolle M.F."/>
            <person name="Pereira G.A.G."/>
            <person name="Baroni R.M."/>
        </authorList>
    </citation>
    <scope>NUCLEOTIDE SEQUENCE</scope>
    <source>
        <strain evidence="10">65/94C</strain>
        <strain evidence="8">APS1</strain>
        <strain evidence="13">CP02</strain>
        <strain evidence="6">FA553</strain>
        <strain evidence="7">NMC01</strain>
        <strain evidence="9">STL1</strain>
        <strain evidence="11">WMA5</strain>
        <strain evidence="12">WMA5A</strain>
    </source>
</reference>
<name>H6U749_MONPR</name>
<sequence length="383" mass="39542">MTRLALLVACAALLAILPYGSAGPACAKKYWQQQQCVEKCKAKWGYPGSMMGTDRWGSVMQKTDTSTEAWNAALAKACGVQTPVGVTGAQGKVAGHTSSSSTTSSSITSTSFTASSSFIQSTSTSSSQIILSTNFSVASFLPSTLRLSTSTTSSSTSSETTTSTAQESTSPPPPPPSTTSSSSSETPTSTEQGSTSEPPTSPTTTSEIPPPPSPPTTTSVTAAPTQDSGNNSSGNSENGVTSNGDIEQYLAAHNSVRAQHGAQPLTWSDEAASKAQQWANNCKFEHSGGSLGSFGENLAAGTSDSYSISRAVKGWTDEVSDYDSNNPKASHFTQVVWKATTQVGCALASCDGLLKGFGKARYYVCEYTPQGNVGGQFAVNVQA</sequence>
<feature type="chain" id="PRO_5033698338" evidence="2">
    <location>
        <begin position="23"/>
        <end position="383"/>
    </location>
</feature>
<dbReference type="EMBL" id="MW659222">
    <property type="protein sequence ID" value="QVT77403.1"/>
    <property type="molecule type" value="Genomic_DNA"/>
</dbReference>
<evidence type="ECO:0000256" key="2">
    <source>
        <dbReference type="SAM" id="SignalP"/>
    </source>
</evidence>
<feature type="region of interest" description="Disordered" evidence="1">
    <location>
        <begin position="148"/>
        <end position="243"/>
    </location>
</feature>
<feature type="compositionally biased region" description="Low complexity" evidence="1">
    <location>
        <begin position="216"/>
        <end position="243"/>
    </location>
</feature>
<evidence type="ECO:0000313" key="4">
    <source>
        <dbReference type="EMBL" id="AEZ63361.1"/>
    </source>
</evidence>
<dbReference type="SMR" id="H6U749"/>
<dbReference type="EMBL" id="MW659240">
    <property type="protein sequence ID" value="QVT77421.1"/>
    <property type="molecule type" value="Genomic_DNA"/>
</dbReference>
<accession>H6U749</accession>
<evidence type="ECO:0000313" key="10">
    <source>
        <dbReference type="EMBL" id="QVT77411.1"/>
    </source>
</evidence>